<sequence>MATTASKRAWLDGYSWSGSERVDLTPSPSGAPVAAPRIITPADEARDIAKSDVVELIEDLPGVPAGTLGKVMMVTGFTWVRFNVLFTNNVNIGQIDRAKLRLLTKAEAKAARKAARAA</sequence>
<gene>
    <name evidence="1" type="ORF">BN381_80239</name>
</gene>
<dbReference type="AlphaFoldDB" id="R4Z459"/>
<reference evidence="1 2" key="1">
    <citation type="journal article" date="2013" name="ISME J.">
        <title>Metabolic model for the filamentous 'Candidatus Microthrix parvicella' based on genomic and metagenomic analyses.</title>
        <authorList>
            <person name="Jon McIlroy S."/>
            <person name="Kristiansen R."/>
            <person name="Albertsen M."/>
            <person name="Michael Karst S."/>
            <person name="Rossetti S."/>
            <person name="Lund Nielsen J."/>
            <person name="Tandoi V."/>
            <person name="James Seviour R."/>
            <person name="Nielsen P.H."/>
        </authorList>
    </citation>
    <scope>NUCLEOTIDE SEQUENCE [LARGE SCALE GENOMIC DNA]</scope>
    <source>
        <strain evidence="1 2">RN1</strain>
    </source>
</reference>
<name>R4Z459_9ACTN</name>
<evidence type="ECO:0000313" key="1">
    <source>
        <dbReference type="EMBL" id="CCM65709.1"/>
    </source>
</evidence>
<evidence type="ECO:0000313" key="2">
    <source>
        <dbReference type="Proteomes" id="UP000018291"/>
    </source>
</evidence>
<organism evidence="1 2">
    <name type="scientific">Candidatus Neomicrothrix parvicella RN1</name>
    <dbReference type="NCBI Taxonomy" id="1229780"/>
    <lineage>
        <taxon>Bacteria</taxon>
        <taxon>Bacillati</taxon>
        <taxon>Actinomycetota</taxon>
        <taxon>Acidimicrobiia</taxon>
        <taxon>Acidimicrobiales</taxon>
        <taxon>Microthrixaceae</taxon>
        <taxon>Candidatus Neomicrothrix</taxon>
    </lineage>
</organism>
<comment type="caution">
    <text evidence="1">The sequence shown here is derived from an EMBL/GenBank/DDBJ whole genome shotgun (WGS) entry which is preliminary data.</text>
</comment>
<dbReference type="EMBL" id="CANL01000078">
    <property type="protein sequence ID" value="CCM65709.1"/>
    <property type="molecule type" value="Genomic_DNA"/>
</dbReference>
<proteinExistence type="predicted"/>
<dbReference type="Proteomes" id="UP000018291">
    <property type="component" value="Unassembled WGS sequence"/>
</dbReference>
<dbReference type="HOGENOM" id="CLU_2068840_0_0_11"/>
<keyword evidence="2" id="KW-1185">Reference proteome</keyword>
<accession>R4Z459</accession>
<dbReference type="STRING" id="1229780.BN381_80239"/>
<protein>
    <submittedName>
        <fullName evidence="1">Uncharacterized protein</fullName>
    </submittedName>
</protein>